<comment type="caution">
    <text evidence="4">The sequence shown here is derived from an EMBL/GenBank/DDBJ whole genome shotgun (WGS) entry which is preliminary data.</text>
</comment>
<dbReference type="AlphaFoldDB" id="A0A7W5AX31"/>
<evidence type="ECO:0000256" key="1">
    <source>
        <dbReference type="SAM" id="MobiDB-lite"/>
    </source>
</evidence>
<dbReference type="Gene3D" id="3.40.33.10">
    <property type="entry name" value="CAP"/>
    <property type="match status" value="1"/>
</dbReference>
<dbReference type="Proteomes" id="UP000570361">
    <property type="component" value="Unassembled WGS sequence"/>
</dbReference>
<feature type="compositionally biased region" description="Low complexity" evidence="1">
    <location>
        <begin position="133"/>
        <end position="170"/>
    </location>
</feature>
<dbReference type="InterPro" id="IPR014258">
    <property type="entry name" value="CAP_domain_YkwD-like"/>
</dbReference>
<dbReference type="InterPro" id="IPR035940">
    <property type="entry name" value="CAP_sf"/>
</dbReference>
<accession>A0A7W5AX31</accession>
<feature type="region of interest" description="Disordered" evidence="1">
    <location>
        <begin position="108"/>
        <end position="172"/>
    </location>
</feature>
<sequence>MFIIKKAIAITTVLTSMMLATGCASDDATPRQQANDHARLLSTNRPAQHSNMNQSSSTSTDRGYSTGIRQQANEDIQIRIVGRTQYGTGTGTGYGTGGGYANPGSVNWTGQAPTGAPNGSNYGTQAPTGGYWGQTPAGNRTTTTTQPNTNRQPAAQKPVTQQPATQQPAAGSSVAQQVLDLVNQERAKAGLSALTMNAELSKVAMAKAKDMYDNNYFAHQSPTYGSPFDMMKSFGIKYNVAGENIAKGQRTAADVMKDWMNSPGHRANILKDGFKQIGIAYYNGEWVQQFIG</sequence>
<dbReference type="CDD" id="cd05379">
    <property type="entry name" value="CAP_bacterial"/>
    <property type="match status" value="1"/>
</dbReference>
<evidence type="ECO:0000313" key="5">
    <source>
        <dbReference type="Proteomes" id="UP000570361"/>
    </source>
</evidence>
<dbReference type="SUPFAM" id="SSF55797">
    <property type="entry name" value="PR-1-like"/>
    <property type="match status" value="1"/>
</dbReference>
<organism evidence="4 5">
    <name type="scientific">Paenibacillus phyllosphaerae</name>
    <dbReference type="NCBI Taxonomy" id="274593"/>
    <lineage>
        <taxon>Bacteria</taxon>
        <taxon>Bacillati</taxon>
        <taxon>Bacillota</taxon>
        <taxon>Bacilli</taxon>
        <taxon>Bacillales</taxon>
        <taxon>Paenibacillaceae</taxon>
        <taxon>Paenibacillus</taxon>
    </lineage>
</organism>
<reference evidence="4 5" key="1">
    <citation type="submission" date="2020-08" db="EMBL/GenBank/DDBJ databases">
        <title>Genomic Encyclopedia of Type Strains, Phase III (KMG-III): the genomes of soil and plant-associated and newly described type strains.</title>
        <authorList>
            <person name="Whitman W."/>
        </authorList>
    </citation>
    <scope>NUCLEOTIDE SEQUENCE [LARGE SCALE GENOMIC DNA]</scope>
    <source>
        <strain evidence="4 5">CECT 5862</strain>
    </source>
</reference>
<evidence type="ECO:0000313" key="4">
    <source>
        <dbReference type="EMBL" id="MBB3109701.1"/>
    </source>
</evidence>
<dbReference type="Pfam" id="PF00188">
    <property type="entry name" value="CAP"/>
    <property type="match status" value="1"/>
</dbReference>
<keyword evidence="2" id="KW-0732">Signal</keyword>
<feature type="signal peptide" evidence="2">
    <location>
        <begin position="1"/>
        <end position="24"/>
    </location>
</feature>
<dbReference type="PANTHER" id="PTHR31157">
    <property type="entry name" value="SCP DOMAIN-CONTAINING PROTEIN"/>
    <property type="match status" value="1"/>
</dbReference>
<proteinExistence type="predicted"/>
<dbReference type="EMBL" id="JACHXK010000003">
    <property type="protein sequence ID" value="MBB3109701.1"/>
    <property type="molecule type" value="Genomic_DNA"/>
</dbReference>
<feature type="domain" description="SCP" evidence="3">
    <location>
        <begin position="179"/>
        <end position="288"/>
    </location>
</feature>
<dbReference type="PROSITE" id="PS51257">
    <property type="entry name" value="PROKAR_LIPOPROTEIN"/>
    <property type="match status" value="1"/>
</dbReference>
<dbReference type="InterPro" id="IPR014044">
    <property type="entry name" value="CAP_dom"/>
</dbReference>
<feature type="chain" id="PRO_5030792200" evidence="2">
    <location>
        <begin position="25"/>
        <end position="292"/>
    </location>
</feature>
<keyword evidence="5" id="KW-1185">Reference proteome</keyword>
<dbReference type="NCBIfam" id="TIGR02909">
    <property type="entry name" value="spore_YkwD"/>
    <property type="match status" value="1"/>
</dbReference>
<dbReference type="RefSeq" id="WP_343060465.1">
    <property type="nucleotide sequence ID" value="NZ_JACHXK010000003.1"/>
</dbReference>
<name>A0A7W5AX31_9BACL</name>
<dbReference type="PANTHER" id="PTHR31157:SF1">
    <property type="entry name" value="SCP DOMAIN-CONTAINING PROTEIN"/>
    <property type="match status" value="1"/>
</dbReference>
<evidence type="ECO:0000256" key="2">
    <source>
        <dbReference type="SAM" id="SignalP"/>
    </source>
</evidence>
<gene>
    <name evidence="4" type="ORF">FHS18_001764</name>
</gene>
<feature type="compositionally biased region" description="Polar residues" evidence="1">
    <location>
        <begin position="108"/>
        <end position="127"/>
    </location>
</feature>
<feature type="region of interest" description="Disordered" evidence="1">
    <location>
        <begin position="41"/>
        <end position="65"/>
    </location>
</feature>
<protein>
    <submittedName>
        <fullName evidence="4">Putative YkwD family protein</fullName>
    </submittedName>
</protein>
<evidence type="ECO:0000259" key="3">
    <source>
        <dbReference type="Pfam" id="PF00188"/>
    </source>
</evidence>